<accession>A0A7W3QJJ6</accession>
<keyword evidence="2" id="KW-1185">Reference proteome</keyword>
<evidence type="ECO:0000313" key="2">
    <source>
        <dbReference type="Proteomes" id="UP000572680"/>
    </source>
</evidence>
<dbReference type="Pfam" id="PF04655">
    <property type="entry name" value="APH_6_hur"/>
    <property type="match status" value="1"/>
</dbReference>
<protein>
    <submittedName>
        <fullName evidence="1">Streptomycin 6-kinase</fullName>
        <ecNumber evidence="1">2.7.1.72</ecNumber>
    </submittedName>
</protein>
<dbReference type="InterPro" id="IPR006748">
    <property type="entry name" value="NH2Glyco/OHUrea_AB-resist_kin"/>
</dbReference>
<dbReference type="SUPFAM" id="SSF56112">
    <property type="entry name" value="Protein kinase-like (PK-like)"/>
    <property type="match status" value="1"/>
</dbReference>
<evidence type="ECO:0000313" key="1">
    <source>
        <dbReference type="EMBL" id="MBA8949436.1"/>
    </source>
</evidence>
<sequence length="304" mass="33251">MRIEVPERLAEVQAETNGDAGRRWVAGLPGLAADLLERWELRPDGEPRHGWASLVVPVRRAGGGAAVLKLQLVDEENAGEAAALRAWDGRGAVRLLAEDAGRGALLLERLDAARSLADLPDDREALAVLTGLLARLVAAPAPPGMRTLADVARAMLADAPELLPALRGADRRLADVCVGAVRELADEAGDRLLHWDLHYGNVLSADREPWLAIDPKPLAGDPGFDLLPALRNRWDDLVAAGDVTRALRWRFDHMTEVLGLDRRRAAGWTLGRVLQNVLWDLEDEEEHMDDAQRVVAECLEPLWT</sequence>
<dbReference type="EMBL" id="JACJIA010000001">
    <property type="protein sequence ID" value="MBA8949436.1"/>
    <property type="molecule type" value="Genomic_DNA"/>
</dbReference>
<dbReference type="EC" id="2.7.1.72" evidence="1"/>
<dbReference type="Proteomes" id="UP000572680">
    <property type="component" value="Unassembled WGS sequence"/>
</dbReference>
<dbReference type="GO" id="GO:0019748">
    <property type="term" value="P:secondary metabolic process"/>
    <property type="evidence" value="ECO:0007669"/>
    <property type="project" value="InterPro"/>
</dbReference>
<dbReference type="GO" id="GO:0050300">
    <property type="term" value="F:aminoglycoside 6-kinase activity"/>
    <property type="evidence" value="ECO:0007669"/>
    <property type="project" value="UniProtKB-EC"/>
</dbReference>
<keyword evidence="1" id="KW-0418">Kinase</keyword>
<name>A0A7W3QJJ6_ACTNM</name>
<gene>
    <name evidence="1" type="ORF">HNR61_001034</name>
</gene>
<dbReference type="RefSeq" id="WP_182841863.1">
    <property type="nucleotide sequence ID" value="NZ_BAAALP010000013.1"/>
</dbReference>
<organism evidence="1 2">
    <name type="scientific">Actinomadura namibiensis</name>
    <dbReference type="NCBI Taxonomy" id="182080"/>
    <lineage>
        <taxon>Bacteria</taxon>
        <taxon>Bacillati</taxon>
        <taxon>Actinomycetota</taxon>
        <taxon>Actinomycetes</taxon>
        <taxon>Streptosporangiales</taxon>
        <taxon>Thermomonosporaceae</taxon>
        <taxon>Actinomadura</taxon>
    </lineage>
</organism>
<proteinExistence type="predicted"/>
<dbReference type="InterPro" id="IPR011009">
    <property type="entry name" value="Kinase-like_dom_sf"/>
</dbReference>
<reference evidence="1 2" key="1">
    <citation type="submission" date="2020-08" db="EMBL/GenBank/DDBJ databases">
        <title>Genomic Encyclopedia of Type Strains, Phase IV (KMG-IV): sequencing the most valuable type-strain genomes for metagenomic binning, comparative biology and taxonomic classification.</title>
        <authorList>
            <person name="Goeker M."/>
        </authorList>
    </citation>
    <scope>NUCLEOTIDE SEQUENCE [LARGE SCALE GENOMIC DNA]</scope>
    <source>
        <strain evidence="1 2">DSM 44197</strain>
    </source>
</reference>
<comment type="caution">
    <text evidence="1">The sequence shown here is derived from an EMBL/GenBank/DDBJ whole genome shotgun (WGS) entry which is preliminary data.</text>
</comment>
<keyword evidence="1" id="KW-0808">Transferase</keyword>
<dbReference type="AlphaFoldDB" id="A0A7W3QJJ6"/>